<dbReference type="AlphaFoldDB" id="A0A9D2DY56"/>
<accession>A0A9D2DY56</accession>
<sequence length="119" mass="12849">MTTLDERTGALLERLGDLCTGGGYHLLEEADLAGFVPEGTLPETLSYLADCRCIELRYAEEGTYCLRLLPAGRVHAAYARERARESAVRIRNTAIAAFLGALAGSLLCLVPLLVLLVRG</sequence>
<keyword evidence="1" id="KW-0472">Membrane</keyword>
<evidence type="ECO:0000313" key="2">
    <source>
        <dbReference type="EMBL" id="HIZ25129.1"/>
    </source>
</evidence>
<dbReference type="EMBL" id="DXBS01000122">
    <property type="protein sequence ID" value="HIZ25129.1"/>
    <property type="molecule type" value="Genomic_DNA"/>
</dbReference>
<comment type="caution">
    <text evidence="2">The sequence shown here is derived from an EMBL/GenBank/DDBJ whole genome shotgun (WGS) entry which is preliminary data.</text>
</comment>
<evidence type="ECO:0000256" key="1">
    <source>
        <dbReference type="SAM" id="Phobius"/>
    </source>
</evidence>
<protein>
    <submittedName>
        <fullName evidence="2">Uncharacterized protein</fullName>
    </submittedName>
</protein>
<evidence type="ECO:0000313" key="3">
    <source>
        <dbReference type="Proteomes" id="UP000824044"/>
    </source>
</evidence>
<reference evidence="2" key="1">
    <citation type="journal article" date="2021" name="PeerJ">
        <title>Extensive microbial diversity within the chicken gut microbiome revealed by metagenomics and culture.</title>
        <authorList>
            <person name="Gilroy R."/>
            <person name="Ravi A."/>
            <person name="Getino M."/>
            <person name="Pursley I."/>
            <person name="Horton D.L."/>
            <person name="Alikhan N.F."/>
            <person name="Baker D."/>
            <person name="Gharbi K."/>
            <person name="Hall N."/>
            <person name="Watson M."/>
            <person name="Adriaenssens E.M."/>
            <person name="Foster-Nyarko E."/>
            <person name="Jarju S."/>
            <person name="Secka A."/>
            <person name="Antonio M."/>
            <person name="Oren A."/>
            <person name="Chaudhuri R.R."/>
            <person name="La Ragione R."/>
            <person name="Hildebrand F."/>
            <person name="Pallen M.J."/>
        </authorList>
    </citation>
    <scope>NUCLEOTIDE SEQUENCE</scope>
    <source>
        <strain evidence="2">CHK33-5263</strain>
    </source>
</reference>
<organism evidence="2 3">
    <name type="scientific">Candidatus Gallimonas intestinigallinarum</name>
    <dbReference type="NCBI Taxonomy" id="2838604"/>
    <lineage>
        <taxon>Bacteria</taxon>
        <taxon>Bacillati</taxon>
        <taxon>Bacillota</taxon>
        <taxon>Clostridia</taxon>
        <taxon>Candidatus Gallimonas</taxon>
    </lineage>
</organism>
<reference evidence="2" key="2">
    <citation type="submission" date="2021-04" db="EMBL/GenBank/DDBJ databases">
        <authorList>
            <person name="Gilroy R."/>
        </authorList>
    </citation>
    <scope>NUCLEOTIDE SEQUENCE</scope>
    <source>
        <strain evidence="2">CHK33-5263</strain>
    </source>
</reference>
<gene>
    <name evidence="2" type="ORF">H9812_06650</name>
</gene>
<feature type="transmembrane region" description="Helical" evidence="1">
    <location>
        <begin position="94"/>
        <end position="117"/>
    </location>
</feature>
<keyword evidence="1" id="KW-0812">Transmembrane</keyword>
<proteinExistence type="predicted"/>
<name>A0A9D2DY56_9FIRM</name>
<dbReference type="Proteomes" id="UP000824044">
    <property type="component" value="Unassembled WGS sequence"/>
</dbReference>
<keyword evidence="1" id="KW-1133">Transmembrane helix</keyword>